<dbReference type="InParanoid" id="A0A132B902"/>
<keyword evidence="1" id="KW-0560">Oxidoreductase</keyword>
<dbReference type="GO" id="GO:0016491">
    <property type="term" value="F:oxidoreductase activity"/>
    <property type="evidence" value="ECO:0007669"/>
    <property type="project" value="UniProtKB-KW"/>
</dbReference>
<dbReference type="EMBL" id="KQ947436">
    <property type="protein sequence ID" value="KUJ08354.1"/>
    <property type="molecule type" value="Genomic_DNA"/>
</dbReference>
<dbReference type="GeneID" id="28832954"/>
<reference evidence="2 3" key="1">
    <citation type="submission" date="2015-10" db="EMBL/GenBank/DDBJ databases">
        <title>Full genome of DAOMC 229536 Phialocephala scopiformis, a fungal endophyte of spruce producing the potent anti-insectan compound rugulosin.</title>
        <authorList>
            <consortium name="DOE Joint Genome Institute"/>
            <person name="Walker A.K."/>
            <person name="Frasz S.L."/>
            <person name="Seifert K.A."/>
            <person name="Miller J.D."/>
            <person name="Mondo S.J."/>
            <person name="Labutti K."/>
            <person name="Lipzen A."/>
            <person name="Dockter R."/>
            <person name="Kennedy M."/>
            <person name="Grigoriev I.V."/>
            <person name="Spatafora J.W."/>
        </authorList>
    </citation>
    <scope>NUCLEOTIDE SEQUENCE [LARGE SCALE GENOMIC DNA]</scope>
    <source>
        <strain evidence="2 3">CBS 120377</strain>
    </source>
</reference>
<dbReference type="STRING" id="149040.A0A132B902"/>
<dbReference type="RefSeq" id="XP_018062709.1">
    <property type="nucleotide sequence ID" value="XM_018223228.1"/>
</dbReference>
<dbReference type="PANTHER" id="PTHR43157:SF31">
    <property type="entry name" value="PHOSPHATIDYLINOSITOL-GLYCAN BIOSYNTHESIS CLASS F PROTEIN"/>
    <property type="match status" value="1"/>
</dbReference>
<sequence>MSNSIFSVVRSFLYSQFLVTPVYPTKPFQGQTIIVTGSNTGLGFEAAQHFVRLNASKVILAVRSTSKGETAKASILSSHPKISASTIEVWPLDLSSYESVKAFAEKANGLERLDAVVENAGIMTKVWTEFEGMESTVTTNVISTELLALLLLPKMRETASRFNVVPRLSIVTSDLHFVIRFEEGKEDDIYAALNRKEGWNVNSRYAVTKLMEIFFVRELAKRMDDSKKPKVIVNCMTPGACMSDFNRESKGLEKRLFEFLAFLLARSTEVGSRTLVAGITADEESHGAYMADCIVTSPSKFVLSDDGATMQKKLWDQTIKLLESIQPGIAKNV</sequence>
<keyword evidence="3" id="KW-1185">Reference proteome</keyword>
<dbReference type="InterPro" id="IPR036291">
    <property type="entry name" value="NAD(P)-bd_dom_sf"/>
</dbReference>
<evidence type="ECO:0000256" key="1">
    <source>
        <dbReference type="ARBA" id="ARBA00023002"/>
    </source>
</evidence>
<dbReference type="PRINTS" id="PR00081">
    <property type="entry name" value="GDHRDH"/>
</dbReference>
<dbReference type="PANTHER" id="PTHR43157">
    <property type="entry name" value="PHOSPHATIDYLINOSITOL-GLYCAN BIOSYNTHESIS CLASS F PROTEIN-RELATED"/>
    <property type="match status" value="1"/>
</dbReference>
<dbReference type="Gene3D" id="3.40.50.720">
    <property type="entry name" value="NAD(P)-binding Rossmann-like Domain"/>
    <property type="match status" value="1"/>
</dbReference>
<name>A0A132B902_MOLSC</name>
<dbReference type="KEGG" id="psco:LY89DRAFT_789154"/>
<dbReference type="Proteomes" id="UP000070700">
    <property type="component" value="Unassembled WGS sequence"/>
</dbReference>
<gene>
    <name evidence="2" type="ORF">LY89DRAFT_789154</name>
</gene>
<proteinExistence type="predicted"/>
<dbReference type="Pfam" id="PF00106">
    <property type="entry name" value="adh_short"/>
    <property type="match status" value="1"/>
</dbReference>
<dbReference type="InterPro" id="IPR002347">
    <property type="entry name" value="SDR_fam"/>
</dbReference>
<dbReference type="OrthoDB" id="542013at2759"/>
<dbReference type="SUPFAM" id="SSF51735">
    <property type="entry name" value="NAD(P)-binding Rossmann-fold domains"/>
    <property type="match status" value="1"/>
</dbReference>
<evidence type="ECO:0000313" key="2">
    <source>
        <dbReference type="EMBL" id="KUJ08354.1"/>
    </source>
</evidence>
<dbReference type="AlphaFoldDB" id="A0A132B902"/>
<evidence type="ECO:0000313" key="3">
    <source>
        <dbReference type="Proteomes" id="UP000070700"/>
    </source>
</evidence>
<protein>
    <submittedName>
        <fullName evidence="2">NAD(P)-binding protein</fullName>
    </submittedName>
</protein>
<organism evidence="2 3">
    <name type="scientific">Mollisia scopiformis</name>
    <name type="common">Conifer needle endophyte fungus</name>
    <name type="synonym">Phialocephala scopiformis</name>
    <dbReference type="NCBI Taxonomy" id="149040"/>
    <lineage>
        <taxon>Eukaryota</taxon>
        <taxon>Fungi</taxon>
        <taxon>Dikarya</taxon>
        <taxon>Ascomycota</taxon>
        <taxon>Pezizomycotina</taxon>
        <taxon>Leotiomycetes</taxon>
        <taxon>Helotiales</taxon>
        <taxon>Mollisiaceae</taxon>
        <taxon>Mollisia</taxon>
    </lineage>
</organism>
<accession>A0A132B902</accession>